<evidence type="ECO:0000256" key="3">
    <source>
        <dbReference type="ARBA" id="ARBA00022475"/>
    </source>
</evidence>
<reference evidence="10" key="1">
    <citation type="submission" date="2020-08" db="EMBL/GenBank/DDBJ databases">
        <title>Genome public.</title>
        <authorList>
            <person name="Liu C."/>
            <person name="Sun Q."/>
        </authorList>
    </citation>
    <scope>NUCLEOTIDE SEQUENCE</scope>
    <source>
        <strain evidence="10">BX15</strain>
    </source>
</reference>
<comment type="caution">
    <text evidence="10">The sequence shown here is derived from an EMBL/GenBank/DDBJ whole genome shotgun (WGS) entry which is preliminary data.</text>
</comment>
<evidence type="ECO:0000256" key="4">
    <source>
        <dbReference type="ARBA" id="ARBA00022519"/>
    </source>
</evidence>
<feature type="domain" description="ABC transmembrane type-1" evidence="9">
    <location>
        <begin position="65"/>
        <end position="253"/>
    </location>
</feature>
<feature type="transmembrane region" description="Helical" evidence="8">
    <location>
        <begin position="71"/>
        <end position="90"/>
    </location>
</feature>
<keyword evidence="4" id="KW-0997">Cell inner membrane</keyword>
<dbReference type="GO" id="GO:0005886">
    <property type="term" value="C:plasma membrane"/>
    <property type="evidence" value="ECO:0007669"/>
    <property type="project" value="UniProtKB-SubCell"/>
</dbReference>
<dbReference type="AlphaFoldDB" id="A0A923MKC4"/>
<sequence length="264" mass="29012">MREKDVNLPCRIFAILVMLFLLAPLVVIVIASFTPTALITFPPQGFSLKWYANIFGSSTHFMDGLVNSLKIGILATAADILLGVTAALSVCRYSFKGKDALLNYYTSPMYVPSVAFAFVLLQVYSQIGGVPGMLRIFIGHLIIILPYIVRNTVSVLHVFNWTLEDAATSMGATPIQVFFKITIPLARPGIMAGALLAFLYSFDEVALSSLLSTPRFITLPIRIMNYMELTFDPTLAAISTLLILASLVLIVLMEKFVGLDMFVK</sequence>
<organism evidence="10 11">
    <name type="scientific">Dysosmobacter segnis</name>
    <dbReference type="NCBI Taxonomy" id="2763042"/>
    <lineage>
        <taxon>Bacteria</taxon>
        <taxon>Bacillati</taxon>
        <taxon>Bacillota</taxon>
        <taxon>Clostridia</taxon>
        <taxon>Eubacteriales</taxon>
        <taxon>Oscillospiraceae</taxon>
        <taxon>Dysosmobacter</taxon>
    </lineage>
</organism>
<dbReference type="Pfam" id="PF00528">
    <property type="entry name" value="BPD_transp_1"/>
    <property type="match status" value="1"/>
</dbReference>
<comment type="subcellular location">
    <subcellularLocation>
        <location evidence="1">Cell inner membrane</location>
        <topology evidence="1">Multi-pass membrane protein</topology>
    </subcellularLocation>
    <subcellularLocation>
        <location evidence="8">Cell membrane</location>
        <topology evidence="8">Multi-pass membrane protein</topology>
    </subcellularLocation>
</comment>
<evidence type="ECO:0000256" key="6">
    <source>
        <dbReference type="ARBA" id="ARBA00022989"/>
    </source>
</evidence>
<evidence type="ECO:0000256" key="5">
    <source>
        <dbReference type="ARBA" id="ARBA00022692"/>
    </source>
</evidence>
<dbReference type="SUPFAM" id="SSF161098">
    <property type="entry name" value="MetI-like"/>
    <property type="match status" value="1"/>
</dbReference>
<dbReference type="PANTHER" id="PTHR43357:SF4">
    <property type="entry name" value="INNER MEMBRANE ABC TRANSPORTER PERMEASE PROTEIN YDCV"/>
    <property type="match status" value="1"/>
</dbReference>
<dbReference type="EMBL" id="JACOQI010000023">
    <property type="protein sequence ID" value="MBC5771858.1"/>
    <property type="molecule type" value="Genomic_DNA"/>
</dbReference>
<keyword evidence="5 8" id="KW-0812">Transmembrane</keyword>
<name>A0A923MKC4_9FIRM</name>
<keyword evidence="6 8" id="KW-1133">Transmembrane helix</keyword>
<dbReference type="InterPro" id="IPR035906">
    <property type="entry name" value="MetI-like_sf"/>
</dbReference>
<evidence type="ECO:0000313" key="10">
    <source>
        <dbReference type="EMBL" id="MBC5771858.1"/>
    </source>
</evidence>
<evidence type="ECO:0000313" key="11">
    <source>
        <dbReference type="Proteomes" id="UP000620327"/>
    </source>
</evidence>
<feature type="transmembrane region" description="Helical" evidence="8">
    <location>
        <begin position="234"/>
        <end position="252"/>
    </location>
</feature>
<accession>A0A923MKC4</accession>
<evidence type="ECO:0000259" key="9">
    <source>
        <dbReference type="PROSITE" id="PS50928"/>
    </source>
</evidence>
<evidence type="ECO:0000256" key="7">
    <source>
        <dbReference type="ARBA" id="ARBA00023136"/>
    </source>
</evidence>
<proteinExistence type="inferred from homology"/>
<evidence type="ECO:0000256" key="2">
    <source>
        <dbReference type="ARBA" id="ARBA00022448"/>
    </source>
</evidence>
<evidence type="ECO:0000256" key="8">
    <source>
        <dbReference type="RuleBase" id="RU363032"/>
    </source>
</evidence>
<dbReference type="Gene3D" id="1.10.3720.10">
    <property type="entry name" value="MetI-like"/>
    <property type="match status" value="1"/>
</dbReference>
<gene>
    <name evidence="10" type="ORF">H8Z83_16310</name>
</gene>
<feature type="transmembrane region" description="Helical" evidence="8">
    <location>
        <begin position="130"/>
        <end position="149"/>
    </location>
</feature>
<keyword evidence="7 8" id="KW-0472">Membrane</keyword>
<feature type="transmembrane region" description="Helical" evidence="8">
    <location>
        <begin position="12"/>
        <end position="33"/>
    </location>
</feature>
<dbReference type="GO" id="GO:0055085">
    <property type="term" value="P:transmembrane transport"/>
    <property type="evidence" value="ECO:0007669"/>
    <property type="project" value="InterPro"/>
</dbReference>
<dbReference type="RefSeq" id="WP_187016047.1">
    <property type="nucleotide sequence ID" value="NZ_JACOQI010000023.1"/>
</dbReference>
<keyword evidence="3" id="KW-1003">Cell membrane</keyword>
<keyword evidence="2 8" id="KW-0813">Transport</keyword>
<protein>
    <submittedName>
        <fullName evidence="10">ABC transporter permease</fullName>
    </submittedName>
</protein>
<dbReference type="InterPro" id="IPR000515">
    <property type="entry name" value="MetI-like"/>
</dbReference>
<evidence type="ECO:0000256" key="1">
    <source>
        <dbReference type="ARBA" id="ARBA00004429"/>
    </source>
</evidence>
<dbReference type="PANTHER" id="PTHR43357">
    <property type="entry name" value="INNER MEMBRANE ABC TRANSPORTER PERMEASE PROTEIN YDCV"/>
    <property type="match status" value="1"/>
</dbReference>
<dbReference type="Proteomes" id="UP000620327">
    <property type="component" value="Unassembled WGS sequence"/>
</dbReference>
<dbReference type="PROSITE" id="PS50928">
    <property type="entry name" value="ABC_TM1"/>
    <property type="match status" value="1"/>
</dbReference>
<feature type="transmembrane region" description="Helical" evidence="8">
    <location>
        <begin position="102"/>
        <end position="124"/>
    </location>
</feature>
<comment type="similarity">
    <text evidence="8">Belongs to the binding-protein-dependent transport system permease family.</text>
</comment>
<keyword evidence="11" id="KW-1185">Reference proteome</keyword>
<dbReference type="CDD" id="cd06261">
    <property type="entry name" value="TM_PBP2"/>
    <property type="match status" value="1"/>
</dbReference>
<feature type="transmembrane region" description="Helical" evidence="8">
    <location>
        <begin position="185"/>
        <end position="202"/>
    </location>
</feature>